<evidence type="ECO:0000256" key="1">
    <source>
        <dbReference type="ARBA" id="ARBA00004123"/>
    </source>
</evidence>
<dbReference type="Pfam" id="PF03876">
    <property type="entry name" value="SHS2_Rpb7-N"/>
    <property type="match status" value="1"/>
</dbReference>
<dbReference type="PANTHER" id="PTHR12709">
    <property type="entry name" value="DNA-DIRECTED RNA POLYMERASE II, III"/>
    <property type="match status" value="1"/>
</dbReference>
<dbReference type="Gene3D" id="3.30.1490.120">
    <property type="entry name" value="RNA polymerase Rpb7-like, N-terminal domain"/>
    <property type="match status" value="1"/>
</dbReference>
<keyword evidence="4 6" id="KW-0804">Transcription</keyword>
<dbReference type="SUPFAM" id="SSF50249">
    <property type="entry name" value="Nucleic acid-binding proteins"/>
    <property type="match status" value="1"/>
</dbReference>
<feature type="domain" description="RNA polymerase Rpb7-like N-terminal" evidence="8">
    <location>
        <begin position="8"/>
        <end position="64"/>
    </location>
</feature>
<evidence type="ECO:0000256" key="4">
    <source>
        <dbReference type="ARBA" id="ARBA00023163"/>
    </source>
</evidence>
<evidence type="ECO:0000256" key="7">
    <source>
        <dbReference type="SAM" id="MobiDB-lite"/>
    </source>
</evidence>
<dbReference type="SUPFAM" id="SSF88798">
    <property type="entry name" value="N-terminal, heterodimerisation domain of RBP7 (RpoE)"/>
    <property type="match status" value="1"/>
</dbReference>
<dbReference type="InterPro" id="IPR012340">
    <property type="entry name" value="NA-bd_OB-fold"/>
</dbReference>
<keyword evidence="3 6" id="KW-0240">DNA-directed RNA polymerase</keyword>
<dbReference type="Gene3D" id="2.40.50.140">
    <property type="entry name" value="Nucleic acid-binding proteins"/>
    <property type="match status" value="1"/>
</dbReference>
<dbReference type="GO" id="GO:0006384">
    <property type="term" value="P:transcription initiation at RNA polymerase III promoter"/>
    <property type="evidence" value="ECO:0007669"/>
    <property type="project" value="TreeGrafter"/>
</dbReference>
<keyword evidence="11" id="KW-1185">Reference proteome</keyword>
<comment type="similarity">
    <text evidence="2">Belongs to the eukaryotic RPB7/RPC8 RNA polymerase subunit family.</text>
</comment>
<dbReference type="CDD" id="cd04330">
    <property type="entry name" value="RNAP_III_Rpc25_N"/>
    <property type="match status" value="1"/>
</dbReference>
<dbReference type="GO" id="GO:0055029">
    <property type="term" value="C:nuclear DNA-directed RNA polymerase complex"/>
    <property type="evidence" value="ECO:0007669"/>
    <property type="project" value="UniProtKB-ARBA"/>
</dbReference>
<keyword evidence="5 6" id="KW-0539">Nucleus</keyword>
<evidence type="ECO:0000259" key="8">
    <source>
        <dbReference type="Pfam" id="PF03876"/>
    </source>
</evidence>
<evidence type="ECO:0000259" key="9">
    <source>
        <dbReference type="Pfam" id="PF08292"/>
    </source>
</evidence>
<comment type="caution">
    <text evidence="10">The sequence shown here is derived from an EMBL/GenBank/DDBJ whole genome shotgun (WGS) entry which is preliminary data.</text>
</comment>
<reference evidence="10 11" key="1">
    <citation type="submission" date="2016-07" db="EMBL/GenBank/DDBJ databases">
        <title>Pervasive Adenine N6-methylation of Active Genes in Fungi.</title>
        <authorList>
            <consortium name="DOE Joint Genome Institute"/>
            <person name="Mondo S.J."/>
            <person name="Dannebaum R.O."/>
            <person name="Kuo R.C."/>
            <person name="Labutti K."/>
            <person name="Haridas S."/>
            <person name="Kuo A."/>
            <person name="Salamov A."/>
            <person name="Ahrendt S.R."/>
            <person name="Lipzen A."/>
            <person name="Sullivan W."/>
            <person name="Andreopoulos W.B."/>
            <person name="Clum A."/>
            <person name="Lindquist E."/>
            <person name="Daum C."/>
            <person name="Ramamoorthy G.K."/>
            <person name="Gryganskyi A."/>
            <person name="Culley D."/>
            <person name="Magnuson J.K."/>
            <person name="James T.Y."/>
            <person name="O'Malley M.A."/>
            <person name="Stajich J.E."/>
            <person name="Spatafora J.W."/>
            <person name="Visel A."/>
            <person name="Grigoriev I.V."/>
        </authorList>
    </citation>
    <scope>NUCLEOTIDE SEQUENCE [LARGE SCALE GENOMIC DNA]</scope>
    <source>
        <strain evidence="10 11">CBS 115471</strain>
    </source>
</reference>
<evidence type="ECO:0000256" key="5">
    <source>
        <dbReference type="ARBA" id="ARBA00023242"/>
    </source>
</evidence>
<evidence type="ECO:0000313" key="11">
    <source>
        <dbReference type="Proteomes" id="UP000193144"/>
    </source>
</evidence>
<dbReference type="InterPro" id="IPR005576">
    <property type="entry name" value="Rpb7-like_N"/>
</dbReference>
<evidence type="ECO:0000313" key="10">
    <source>
        <dbReference type="EMBL" id="ORY14511.1"/>
    </source>
</evidence>
<dbReference type="InterPro" id="IPR045113">
    <property type="entry name" value="Rpb7-like"/>
</dbReference>
<dbReference type="FunFam" id="3.30.1490.120:FF:000001">
    <property type="entry name" value="DNA-directed RNA polymerase II subunit RPB7"/>
    <property type="match status" value="1"/>
</dbReference>
<organism evidence="10 11">
    <name type="scientific">Clohesyomyces aquaticus</name>
    <dbReference type="NCBI Taxonomy" id="1231657"/>
    <lineage>
        <taxon>Eukaryota</taxon>
        <taxon>Fungi</taxon>
        <taxon>Dikarya</taxon>
        <taxon>Ascomycota</taxon>
        <taxon>Pezizomycotina</taxon>
        <taxon>Dothideomycetes</taxon>
        <taxon>Pleosporomycetidae</taxon>
        <taxon>Pleosporales</taxon>
        <taxon>Lindgomycetaceae</taxon>
        <taxon>Clohesyomyces</taxon>
    </lineage>
</organism>
<evidence type="ECO:0000256" key="6">
    <source>
        <dbReference type="RuleBase" id="RU369086"/>
    </source>
</evidence>
<dbReference type="STRING" id="1231657.A0A1Y1ZW94"/>
<evidence type="ECO:0000256" key="3">
    <source>
        <dbReference type="ARBA" id="ARBA00022478"/>
    </source>
</evidence>
<protein>
    <recommendedName>
        <fullName evidence="6">DNA-directed RNA polymerase subunit</fullName>
    </recommendedName>
</protein>
<dbReference type="OrthoDB" id="10256606at2759"/>
<dbReference type="Pfam" id="PF08292">
    <property type="entry name" value="RNA_pol_Rbc25"/>
    <property type="match status" value="1"/>
</dbReference>
<dbReference type="EMBL" id="MCFA01000032">
    <property type="protein sequence ID" value="ORY14511.1"/>
    <property type="molecule type" value="Genomic_DNA"/>
</dbReference>
<sequence>MFILTTIEDLVQLKPSVLNQNPEKTVKDAINEKYSNKIIYNVGLCICMWDLLGASDGMIGHGTGLVNVNVEFRLLVFRPFRGEILSGKIKHSDSEGITMDLSFTSEIIIPASNLFPNSTFSLAEGVWVWRTDDGTELFLDKGEPALFRVESEIWEDQQPGVVRRGEDGKVVFERGSAWRVVGSMALPGLGPTLWWAEQDEEEGEGEDQGLLEGEGEDEEMIED</sequence>
<gene>
    <name evidence="10" type="ORF">BCR34DRAFT_227608</name>
</gene>
<name>A0A1Y1ZW94_9PLEO</name>
<accession>A0A1Y1ZW94</accession>
<dbReference type="GO" id="GO:0005666">
    <property type="term" value="C:RNA polymerase III complex"/>
    <property type="evidence" value="ECO:0007669"/>
    <property type="project" value="TreeGrafter"/>
</dbReference>
<dbReference type="AlphaFoldDB" id="A0A1Y1ZW94"/>
<evidence type="ECO:0000256" key="2">
    <source>
        <dbReference type="ARBA" id="ARBA00009307"/>
    </source>
</evidence>
<comment type="function">
    <text evidence="6">DNA-dependent RNA polymerase which catalyzes the transcription of DNA into RNA using the four ribonucleoside triphosphates as substrates.</text>
</comment>
<dbReference type="PANTHER" id="PTHR12709:SF1">
    <property type="entry name" value="DNA-DIRECTED RNA POLYMERASE III SUBUNIT RPC8"/>
    <property type="match status" value="1"/>
</dbReference>
<feature type="region of interest" description="Disordered" evidence="7">
    <location>
        <begin position="197"/>
        <end position="223"/>
    </location>
</feature>
<comment type="subcellular location">
    <subcellularLocation>
        <location evidence="1 6">Nucleus</location>
    </subcellularLocation>
</comment>
<proteinExistence type="inferred from homology"/>
<dbReference type="InterPro" id="IPR013238">
    <property type="entry name" value="RNA_pol_III_Rbc25"/>
</dbReference>
<dbReference type="Proteomes" id="UP000193144">
    <property type="component" value="Unassembled WGS sequence"/>
</dbReference>
<dbReference type="InterPro" id="IPR036898">
    <property type="entry name" value="RNA_pol_Rpb7-like_N_sf"/>
</dbReference>
<feature type="domain" description="RNA polymerase III subunit Rpc25" evidence="9">
    <location>
        <begin position="83"/>
        <end position="195"/>
    </location>
</feature>